<gene>
    <name evidence="6" type="ORF">AX660_02885</name>
</gene>
<dbReference type="Pfam" id="PF00356">
    <property type="entry name" value="LacI"/>
    <property type="match status" value="1"/>
</dbReference>
<dbReference type="GO" id="GO:0000976">
    <property type="term" value="F:transcription cis-regulatory region binding"/>
    <property type="evidence" value="ECO:0007669"/>
    <property type="project" value="TreeGrafter"/>
</dbReference>
<keyword evidence="4" id="KW-0804">Transcription</keyword>
<protein>
    <recommendedName>
        <fullName evidence="5">HTH lacI-type domain-containing protein</fullName>
    </recommendedName>
</protein>
<evidence type="ECO:0000256" key="1">
    <source>
        <dbReference type="ARBA" id="ARBA00022491"/>
    </source>
</evidence>
<evidence type="ECO:0000259" key="5">
    <source>
        <dbReference type="PROSITE" id="PS50932"/>
    </source>
</evidence>
<accession>A0A148KKF8</accession>
<keyword evidence="3" id="KW-0238">DNA-binding</keyword>
<dbReference type="Pfam" id="PF13377">
    <property type="entry name" value="Peripla_BP_3"/>
    <property type="match status" value="1"/>
</dbReference>
<organism evidence="6 7">
    <name type="scientific">Paraglaciecola hydrolytica</name>
    <dbReference type="NCBI Taxonomy" id="1799789"/>
    <lineage>
        <taxon>Bacteria</taxon>
        <taxon>Pseudomonadati</taxon>
        <taxon>Pseudomonadota</taxon>
        <taxon>Gammaproteobacteria</taxon>
        <taxon>Alteromonadales</taxon>
        <taxon>Alteromonadaceae</taxon>
        <taxon>Paraglaciecola</taxon>
    </lineage>
</organism>
<evidence type="ECO:0000256" key="2">
    <source>
        <dbReference type="ARBA" id="ARBA00023015"/>
    </source>
</evidence>
<evidence type="ECO:0000313" key="6">
    <source>
        <dbReference type="EMBL" id="KXI26738.1"/>
    </source>
</evidence>
<dbReference type="CDD" id="cd01392">
    <property type="entry name" value="HTH_LacI"/>
    <property type="match status" value="1"/>
</dbReference>
<dbReference type="InterPro" id="IPR010982">
    <property type="entry name" value="Lambda_DNA-bd_dom_sf"/>
</dbReference>
<comment type="caution">
    <text evidence="6">The sequence shown here is derived from an EMBL/GenBank/DDBJ whole genome shotgun (WGS) entry which is preliminary data.</text>
</comment>
<keyword evidence="1" id="KW-0678">Repressor</keyword>
<evidence type="ECO:0000313" key="7">
    <source>
        <dbReference type="Proteomes" id="UP000070299"/>
    </source>
</evidence>
<dbReference type="PANTHER" id="PTHR30146:SF151">
    <property type="entry name" value="HTH-TYPE TRANSCRIPTIONAL REPRESSOR CYTR"/>
    <property type="match status" value="1"/>
</dbReference>
<dbReference type="InterPro" id="IPR046335">
    <property type="entry name" value="LacI/GalR-like_sensor"/>
</dbReference>
<dbReference type="CDD" id="cd06284">
    <property type="entry name" value="PBP1_LacI-like"/>
    <property type="match status" value="1"/>
</dbReference>
<dbReference type="RefSeq" id="WP_068382131.1">
    <property type="nucleotide sequence ID" value="NZ_LSNE01000020.1"/>
</dbReference>
<proteinExistence type="predicted"/>
<evidence type="ECO:0000256" key="4">
    <source>
        <dbReference type="ARBA" id="ARBA00023163"/>
    </source>
</evidence>
<reference evidence="7" key="1">
    <citation type="submission" date="2016-02" db="EMBL/GenBank/DDBJ databases">
        <authorList>
            <person name="Schultz-Johansen M."/>
            <person name="Glaring M.A."/>
            <person name="Bech P.K."/>
            <person name="Stougaard P."/>
        </authorList>
    </citation>
    <scope>NUCLEOTIDE SEQUENCE [LARGE SCALE GENOMIC DNA]</scope>
    <source>
        <strain evidence="7">S66</strain>
    </source>
</reference>
<dbReference type="EMBL" id="LSNE01000020">
    <property type="protein sequence ID" value="KXI26738.1"/>
    <property type="molecule type" value="Genomic_DNA"/>
</dbReference>
<dbReference type="InterPro" id="IPR000843">
    <property type="entry name" value="HTH_LacI"/>
</dbReference>
<dbReference type="PROSITE" id="PS50932">
    <property type="entry name" value="HTH_LACI_2"/>
    <property type="match status" value="1"/>
</dbReference>
<dbReference type="Proteomes" id="UP000070299">
    <property type="component" value="Unassembled WGS sequence"/>
</dbReference>
<dbReference type="OrthoDB" id="9798934at2"/>
<dbReference type="InterPro" id="IPR028082">
    <property type="entry name" value="Peripla_BP_I"/>
</dbReference>
<dbReference type="SMART" id="SM00354">
    <property type="entry name" value="HTH_LACI"/>
    <property type="match status" value="1"/>
</dbReference>
<dbReference type="GO" id="GO:0003700">
    <property type="term" value="F:DNA-binding transcription factor activity"/>
    <property type="evidence" value="ECO:0007669"/>
    <property type="project" value="TreeGrafter"/>
</dbReference>
<dbReference type="PANTHER" id="PTHR30146">
    <property type="entry name" value="LACI-RELATED TRANSCRIPTIONAL REPRESSOR"/>
    <property type="match status" value="1"/>
</dbReference>
<dbReference type="AlphaFoldDB" id="A0A148KKF8"/>
<name>A0A148KKF8_9ALTE</name>
<keyword evidence="7" id="KW-1185">Reference proteome</keyword>
<dbReference type="SUPFAM" id="SSF53822">
    <property type="entry name" value="Periplasmic binding protein-like I"/>
    <property type="match status" value="1"/>
</dbReference>
<dbReference type="SUPFAM" id="SSF47413">
    <property type="entry name" value="lambda repressor-like DNA-binding domains"/>
    <property type="match status" value="1"/>
</dbReference>
<sequence length="333" mass="36871">MANIKEVASLAGVSVATVSRYFSAPEKVSKKNTDKVIKAIEQLNYKPNLLARNFTQSRSYSILVMAPLANPFLLDVIQGIQEIARIKGYTVLLVDPLEAPDDENKYYSMLETRLVEGIIDFKVQKRLNKKHGTRIDNIVTLCDYVENNPSPVVTVDDVKAAEKLVDYLVSLGHRHIGCLTGLDFIHATHHRKLGYQNALQKAGLPLSNKLMINGDFSVTSGLNAAKEYADMQPRPTAIFCMNDKMAIGIIQGLKAEGLRVPEDISVVGFDDIEFAKYCDPPLTTIRQPAKELGSSAMKLLCNLIEGKFDPETVLRPYFLPTDLIVRGSTCAVK</sequence>
<dbReference type="Gene3D" id="3.40.50.2300">
    <property type="match status" value="2"/>
</dbReference>
<feature type="domain" description="HTH lacI-type" evidence="5">
    <location>
        <begin position="2"/>
        <end position="56"/>
    </location>
</feature>
<evidence type="ECO:0000256" key="3">
    <source>
        <dbReference type="ARBA" id="ARBA00023125"/>
    </source>
</evidence>
<keyword evidence="2" id="KW-0805">Transcription regulation</keyword>
<dbReference type="STRING" id="1799789.AX660_02885"/>
<dbReference type="Gene3D" id="1.10.260.40">
    <property type="entry name" value="lambda repressor-like DNA-binding domains"/>
    <property type="match status" value="1"/>
</dbReference>